<dbReference type="Pfam" id="PF06224">
    <property type="entry name" value="AlkZ-like"/>
    <property type="match status" value="1"/>
</dbReference>
<sequence length="404" mass="44751">MRELSADTARRIALGAQGFAEPRPAAPTRRHLLATVRRTGLLQLDSVSVAVRAHYMPVFSRVGNYDRAVLESASWRHTAAKPRALVEYWAHEAALIPVEDWPLLRWRMREYEAGRWAGAQRVLERNPTLGRDVLDVIAEVGAASAGEVERQLELEVRGRGGPWWDRSDTKVVCEQLFSAGALSVGKRVGFVRHYDLAERVIPDGVVSLHLDEADAVRELVRRSARALGVSTEADLRDYYRLSAGQARRAIAELVDDGALTPVAVRGWDAQAYLFAGARAPRAISGSALLCPFDPLVFFRPRTQRIFGFRYRLEIYTPQHKRVHGYYVFPFLLDGELVARVDLKADRGTGLLQVPGAFVESGHDAGRVAEALAASLREMAQWLGLDDVRVGERGDLAAALARCVA</sequence>
<evidence type="ECO:0000313" key="2">
    <source>
        <dbReference type="Proteomes" id="UP001595914"/>
    </source>
</evidence>
<dbReference type="RefSeq" id="WP_378414516.1">
    <property type="nucleotide sequence ID" value="NZ_JBHSFO010000002.1"/>
</dbReference>
<gene>
    <name evidence="1" type="ORF">ACFO6S_04450</name>
</gene>
<dbReference type="InterPro" id="IPR009351">
    <property type="entry name" value="AlkZ-like"/>
</dbReference>
<protein>
    <submittedName>
        <fullName evidence="1">Winged helix-turn-helix domain-containing protein</fullName>
    </submittedName>
</protein>
<proteinExistence type="predicted"/>
<accession>A0ABV9FRM2</accession>
<reference evidence="2" key="1">
    <citation type="journal article" date="2019" name="Int. J. Syst. Evol. Microbiol.">
        <title>The Global Catalogue of Microorganisms (GCM) 10K type strain sequencing project: providing services to taxonomists for standard genome sequencing and annotation.</title>
        <authorList>
            <consortium name="The Broad Institute Genomics Platform"/>
            <consortium name="The Broad Institute Genome Sequencing Center for Infectious Disease"/>
            <person name="Wu L."/>
            <person name="Ma J."/>
        </authorList>
    </citation>
    <scope>NUCLEOTIDE SEQUENCE [LARGE SCALE GENOMIC DNA]</scope>
    <source>
        <strain evidence="2">CCUG 54520</strain>
    </source>
</reference>
<keyword evidence="2" id="KW-1185">Reference proteome</keyword>
<evidence type="ECO:0000313" key="1">
    <source>
        <dbReference type="EMBL" id="MFC4602934.1"/>
    </source>
</evidence>
<dbReference type="PANTHER" id="PTHR30528">
    <property type="entry name" value="CYTOPLASMIC PROTEIN"/>
    <property type="match status" value="1"/>
</dbReference>
<dbReference type="PANTHER" id="PTHR30528:SF0">
    <property type="entry name" value="CYTOPLASMIC PROTEIN"/>
    <property type="match status" value="1"/>
</dbReference>
<comment type="caution">
    <text evidence="1">The sequence shown here is derived from an EMBL/GenBank/DDBJ whole genome shotgun (WGS) entry which is preliminary data.</text>
</comment>
<dbReference type="EMBL" id="JBHSFO010000002">
    <property type="protein sequence ID" value="MFC4602934.1"/>
    <property type="molecule type" value="Genomic_DNA"/>
</dbReference>
<organism evidence="1 2">
    <name type="scientific">Rhodococcus kronopolitis</name>
    <dbReference type="NCBI Taxonomy" id="1460226"/>
    <lineage>
        <taxon>Bacteria</taxon>
        <taxon>Bacillati</taxon>
        <taxon>Actinomycetota</taxon>
        <taxon>Actinomycetes</taxon>
        <taxon>Mycobacteriales</taxon>
        <taxon>Nocardiaceae</taxon>
        <taxon>Rhodococcus</taxon>
    </lineage>
</organism>
<name>A0ABV9FRM2_9NOCA</name>
<dbReference type="Proteomes" id="UP001595914">
    <property type="component" value="Unassembled WGS sequence"/>
</dbReference>